<dbReference type="PANTHER" id="PTHR33514:SF13">
    <property type="entry name" value="PROTEIN ABCI12, CHLOROPLASTIC"/>
    <property type="match status" value="1"/>
</dbReference>
<feature type="transmembrane region" description="Helical" evidence="5">
    <location>
        <begin position="136"/>
        <end position="154"/>
    </location>
</feature>
<reference evidence="6 7" key="1">
    <citation type="submission" date="2014-03" db="EMBL/GenBank/DDBJ databases">
        <title>Draft Genome Sequences of 13 Willow Endophytes.</title>
        <authorList>
            <person name="Gan H.Y."/>
            <person name="Gan H.M."/>
            <person name="Savka M.A."/>
            <person name="Hudson A.O."/>
        </authorList>
    </citation>
    <scope>NUCLEOTIDE SEQUENCE [LARGE SCALE GENOMIC DNA]</scope>
    <source>
        <strain evidence="6 7">RIT293</strain>
    </source>
</reference>
<dbReference type="eggNOG" id="COG0619">
    <property type="taxonomic scope" value="Bacteria"/>
</dbReference>
<dbReference type="EMBL" id="JFYO01000007">
    <property type="protein sequence ID" value="EZP26035.1"/>
    <property type="molecule type" value="Genomic_DNA"/>
</dbReference>
<evidence type="ECO:0000256" key="2">
    <source>
        <dbReference type="ARBA" id="ARBA00022692"/>
    </source>
</evidence>
<protein>
    <submittedName>
        <fullName evidence="6">Putative cobalt ABC transporter permease protein</fullName>
    </submittedName>
</protein>
<dbReference type="Proteomes" id="UP000024001">
    <property type="component" value="Unassembled WGS sequence"/>
</dbReference>
<proteinExistence type="predicted"/>
<dbReference type="CDD" id="cd16914">
    <property type="entry name" value="EcfT"/>
    <property type="match status" value="1"/>
</dbReference>
<comment type="subcellular location">
    <subcellularLocation>
        <location evidence="1">Membrane</location>
        <topology evidence="1">Multi-pass membrane protein</topology>
    </subcellularLocation>
</comment>
<dbReference type="PATRIC" id="fig|273677.3.peg.2348"/>
<feature type="transmembrane region" description="Helical" evidence="5">
    <location>
        <begin position="96"/>
        <end position="116"/>
    </location>
</feature>
<evidence type="ECO:0000256" key="5">
    <source>
        <dbReference type="SAM" id="Phobius"/>
    </source>
</evidence>
<evidence type="ECO:0000256" key="3">
    <source>
        <dbReference type="ARBA" id="ARBA00022989"/>
    </source>
</evidence>
<evidence type="ECO:0000256" key="1">
    <source>
        <dbReference type="ARBA" id="ARBA00004141"/>
    </source>
</evidence>
<organism evidence="6 7">
    <name type="scientific">Microbacterium oleivorans</name>
    <dbReference type="NCBI Taxonomy" id="273677"/>
    <lineage>
        <taxon>Bacteria</taxon>
        <taxon>Bacillati</taxon>
        <taxon>Actinomycetota</taxon>
        <taxon>Actinomycetes</taxon>
        <taxon>Micrococcales</taxon>
        <taxon>Microbacteriaceae</taxon>
        <taxon>Microbacterium</taxon>
    </lineage>
</organism>
<gene>
    <name evidence="6" type="ORF">BW34_02367</name>
</gene>
<comment type="caution">
    <text evidence="6">The sequence shown here is derived from an EMBL/GenBank/DDBJ whole genome shotgun (WGS) entry which is preliminary data.</text>
</comment>
<evidence type="ECO:0000256" key="4">
    <source>
        <dbReference type="ARBA" id="ARBA00023136"/>
    </source>
</evidence>
<evidence type="ECO:0000313" key="7">
    <source>
        <dbReference type="Proteomes" id="UP000024001"/>
    </source>
</evidence>
<feature type="transmembrane region" description="Helical" evidence="5">
    <location>
        <begin position="68"/>
        <end position="89"/>
    </location>
</feature>
<keyword evidence="4 5" id="KW-0472">Membrane</keyword>
<sequence>MLTLYRSGTGPWHRMPAGPKTLLLLLLVLGVSLLPASWPAAAIAAAVCLACYVVPGVGFRELGRQVWGLRWLVVVAFGIPCIFLGVEAATVGTVRIVVAVVLAGLLSLTTPVAALLDVVERALRPLRVIGVDATRVALLLVVALGTVPTLTRLAREVRVAQRARGARGIRVFVVPFVVLALRHADDLGDALSARGVR</sequence>
<dbReference type="Pfam" id="PF02361">
    <property type="entry name" value="CbiQ"/>
    <property type="match status" value="1"/>
</dbReference>
<keyword evidence="7" id="KW-1185">Reference proteome</keyword>
<keyword evidence="2 5" id="KW-0812">Transmembrane</keyword>
<dbReference type="RefSeq" id="WP_036312694.1">
    <property type="nucleotide sequence ID" value="NZ_JFYO01000007.1"/>
</dbReference>
<accession>A0A031FQX1</accession>
<dbReference type="OrthoDB" id="509049at2"/>
<keyword evidence="3 5" id="KW-1133">Transmembrane helix</keyword>
<dbReference type="PANTHER" id="PTHR33514">
    <property type="entry name" value="PROTEIN ABCI12, CHLOROPLASTIC"/>
    <property type="match status" value="1"/>
</dbReference>
<dbReference type="GO" id="GO:0005886">
    <property type="term" value="C:plasma membrane"/>
    <property type="evidence" value="ECO:0007669"/>
    <property type="project" value="TreeGrafter"/>
</dbReference>
<evidence type="ECO:0000313" key="6">
    <source>
        <dbReference type="EMBL" id="EZP26035.1"/>
    </source>
</evidence>
<name>A0A031FQX1_9MICO</name>
<dbReference type="InterPro" id="IPR003339">
    <property type="entry name" value="ABC/ECF_trnsptr_transmembrane"/>
</dbReference>
<dbReference type="AlphaFoldDB" id="A0A031FQX1"/>